<dbReference type="Pfam" id="PF13542">
    <property type="entry name" value="HTH_Tnp_ISL3"/>
    <property type="match status" value="1"/>
</dbReference>
<dbReference type="Proteomes" id="UP000186102">
    <property type="component" value="Unassembled WGS sequence"/>
</dbReference>
<proteinExistence type="predicted"/>
<dbReference type="AlphaFoldDB" id="A0A1Q8R0V6"/>
<keyword evidence="4" id="KW-1185">Reference proteome</keyword>
<evidence type="ECO:0000313" key="4">
    <source>
        <dbReference type="Proteomes" id="UP000186102"/>
    </source>
</evidence>
<protein>
    <submittedName>
        <fullName evidence="3">Mobile element protein</fullName>
    </submittedName>
</protein>
<feature type="domain" description="Transposase IS204/IS1001/IS1096/IS1165 DDE" evidence="1">
    <location>
        <begin position="95"/>
        <end position="326"/>
    </location>
</feature>
<organism evidence="3 4">
    <name type="scientific">Desulfosporosinus metallidurans</name>
    <dbReference type="NCBI Taxonomy" id="1888891"/>
    <lineage>
        <taxon>Bacteria</taxon>
        <taxon>Bacillati</taxon>
        <taxon>Bacillota</taxon>
        <taxon>Clostridia</taxon>
        <taxon>Eubacteriales</taxon>
        <taxon>Desulfitobacteriaceae</taxon>
        <taxon>Desulfosporosinus</taxon>
    </lineage>
</organism>
<evidence type="ECO:0000313" key="3">
    <source>
        <dbReference type="EMBL" id="OLN33191.1"/>
    </source>
</evidence>
<name>A0A1Q8R0V6_9FIRM</name>
<dbReference type="Pfam" id="PF01610">
    <property type="entry name" value="DDE_Tnp_ISL3"/>
    <property type="match status" value="1"/>
</dbReference>
<dbReference type="PANTHER" id="PTHR33498:SF1">
    <property type="entry name" value="TRANSPOSASE FOR INSERTION SEQUENCE ELEMENT IS1557"/>
    <property type="match status" value="1"/>
</dbReference>
<gene>
    <name evidence="3" type="ORF">DSOL_0918</name>
</gene>
<dbReference type="EMBL" id="MLBF01000004">
    <property type="protein sequence ID" value="OLN33191.1"/>
    <property type="molecule type" value="Genomic_DNA"/>
</dbReference>
<accession>A0A1Q8R0V6</accession>
<dbReference type="InterPro" id="IPR047951">
    <property type="entry name" value="Transpos_ISL3"/>
</dbReference>
<dbReference type="PANTHER" id="PTHR33498">
    <property type="entry name" value="TRANSPOSASE FOR INSERTION SEQUENCE ELEMENT IS1557"/>
    <property type="match status" value="1"/>
</dbReference>
<dbReference type="RefSeq" id="WP_235838690.1">
    <property type="nucleotide sequence ID" value="NZ_MLBF01000004.1"/>
</dbReference>
<sequence>MDLPMHGKRVGIEVHQLRYKCRECGQTFYEPLPSTDDKRGCTKRLIEYIEKQSLKRTFVSLSNEIGLNEKTIRNIFRDYMNRLEKSVRFQTPQWLGIDEIYIIRPRCVITNIQDNTIIDILPDRNKPTVITYLQSLPDRQRISYVAMDMWRPYRDAVSLVLPQAQVVVDKFHVVKMANHALETVRKSVREGLTPKERRTLMHDRHILLKRQANLDIREQLILSSWTGTLKDLGLAYELKEEFYRIWEIQSQQEALYRLKQWRERIPDHLIFAFKDLLSALKNWQDEIFAYFDHPITNAYTECLNGLIRVMNRMGRGYSFDALRAKILFTEGTQKVKKLNYKQQDFSKLTDSDLTYSFVTIVRESPGETNLGVDISTLIRLLEEGKI</sequence>
<evidence type="ECO:0000259" key="1">
    <source>
        <dbReference type="Pfam" id="PF01610"/>
    </source>
</evidence>
<evidence type="ECO:0000259" key="2">
    <source>
        <dbReference type="Pfam" id="PF13542"/>
    </source>
</evidence>
<dbReference type="NCBIfam" id="NF033550">
    <property type="entry name" value="transpos_ISL3"/>
    <property type="match status" value="1"/>
</dbReference>
<dbReference type="STRING" id="1888891.DSOL_0918"/>
<dbReference type="InterPro" id="IPR002560">
    <property type="entry name" value="Transposase_DDE"/>
</dbReference>
<reference evidence="3 4" key="1">
    <citation type="submission" date="2016-09" db="EMBL/GenBank/DDBJ databases">
        <title>Complete genome of Desulfosporosinus sp. OL.</title>
        <authorList>
            <person name="Mardanov A."/>
            <person name="Beletsky A."/>
            <person name="Panova A."/>
            <person name="Karnachuk O."/>
            <person name="Ravin N."/>
        </authorList>
    </citation>
    <scope>NUCLEOTIDE SEQUENCE [LARGE SCALE GENOMIC DNA]</scope>
    <source>
        <strain evidence="3 4">OL</strain>
    </source>
</reference>
<comment type="caution">
    <text evidence="3">The sequence shown here is derived from an EMBL/GenBank/DDBJ whole genome shotgun (WGS) entry which is preliminary data.</text>
</comment>
<feature type="domain" description="Transposase IS204/IS1001/IS1096/IS1165 helix-turn-helix" evidence="2">
    <location>
        <begin position="30"/>
        <end position="79"/>
    </location>
</feature>
<dbReference type="InterPro" id="IPR032877">
    <property type="entry name" value="Transposase_HTH"/>
</dbReference>